<dbReference type="EMBL" id="PQXI01000176">
    <property type="protein sequence ID" value="TGO22242.1"/>
    <property type="molecule type" value="Genomic_DNA"/>
</dbReference>
<accession>A0A4Z1FHC3</accession>
<gene>
    <name evidence="2" type="ORF">BPAE_0176g00070</name>
</gene>
<feature type="compositionally biased region" description="Low complexity" evidence="1">
    <location>
        <begin position="37"/>
        <end position="46"/>
    </location>
</feature>
<keyword evidence="3" id="KW-1185">Reference proteome</keyword>
<dbReference type="Proteomes" id="UP000297910">
    <property type="component" value="Unassembled WGS sequence"/>
</dbReference>
<sequence>MDGRDVPKQSKSKIHIPKGENGEKLVAFRDLHNSRGAQASKSASTSSRHRDSSRGNGGSASPRDSGSGPSHPLVECTTIA</sequence>
<proteinExistence type="predicted"/>
<name>A0A4Z1FHC3_9HELO</name>
<evidence type="ECO:0000256" key="1">
    <source>
        <dbReference type="SAM" id="MobiDB-lite"/>
    </source>
</evidence>
<organism evidence="2 3">
    <name type="scientific">Botrytis paeoniae</name>
    <dbReference type="NCBI Taxonomy" id="278948"/>
    <lineage>
        <taxon>Eukaryota</taxon>
        <taxon>Fungi</taxon>
        <taxon>Dikarya</taxon>
        <taxon>Ascomycota</taxon>
        <taxon>Pezizomycotina</taxon>
        <taxon>Leotiomycetes</taxon>
        <taxon>Helotiales</taxon>
        <taxon>Sclerotiniaceae</taxon>
        <taxon>Botrytis</taxon>
    </lineage>
</organism>
<feature type="region of interest" description="Disordered" evidence="1">
    <location>
        <begin position="1"/>
        <end position="80"/>
    </location>
</feature>
<comment type="caution">
    <text evidence="2">The sequence shown here is derived from an EMBL/GenBank/DDBJ whole genome shotgun (WGS) entry which is preliminary data.</text>
</comment>
<reference evidence="2 3" key="1">
    <citation type="submission" date="2017-12" db="EMBL/GenBank/DDBJ databases">
        <title>Comparative genomics of Botrytis spp.</title>
        <authorList>
            <person name="Valero-Jimenez C.A."/>
            <person name="Tapia P."/>
            <person name="Veloso J."/>
            <person name="Silva-Moreno E."/>
            <person name="Staats M."/>
            <person name="Valdes J.H."/>
            <person name="Van Kan J.A.L."/>
        </authorList>
    </citation>
    <scope>NUCLEOTIDE SEQUENCE [LARGE SCALE GENOMIC DNA]</scope>
    <source>
        <strain evidence="2 3">Bp0003</strain>
    </source>
</reference>
<protein>
    <submittedName>
        <fullName evidence="2">Uncharacterized protein</fullName>
    </submittedName>
</protein>
<feature type="compositionally biased region" description="Basic and acidic residues" evidence="1">
    <location>
        <begin position="17"/>
        <end position="33"/>
    </location>
</feature>
<evidence type="ECO:0000313" key="3">
    <source>
        <dbReference type="Proteomes" id="UP000297910"/>
    </source>
</evidence>
<dbReference type="AlphaFoldDB" id="A0A4Z1FHC3"/>
<evidence type="ECO:0000313" key="2">
    <source>
        <dbReference type="EMBL" id="TGO22242.1"/>
    </source>
</evidence>